<name>A0A318JLK3_9NEIS</name>
<organism evidence="2 3">
    <name type="scientific">Aquitalea magnusonii</name>
    <dbReference type="NCBI Taxonomy" id="332411"/>
    <lineage>
        <taxon>Bacteria</taxon>
        <taxon>Pseudomonadati</taxon>
        <taxon>Pseudomonadota</taxon>
        <taxon>Betaproteobacteria</taxon>
        <taxon>Neisseriales</taxon>
        <taxon>Chromobacteriaceae</taxon>
        <taxon>Aquitalea</taxon>
    </lineage>
</organism>
<dbReference type="EMBL" id="QJKC01000002">
    <property type="protein sequence ID" value="PXX50613.1"/>
    <property type="molecule type" value="Genomic_DNA"/>
</dbReference>
<evidence type="ECO:0000256" key="1">
    <source>
        <dbReference type="SAM" id="Phobius"/>
    </source>
</evidence>
<dbReference type="PANTHER" id="PTHR42941">
    <property type="entry name" value="SLL1037 PROTEIN"/>
    <property type="match status" value="1"/>
</dbReference>
<evidence type="ECO:0000313" key="2">
    <source>
        <dbReference type="EMBL" id="PXX50613.1"/>
    </source>
</evidence>
<dbReference type="Pfam" id="PF16868">
    <property type="entry name" value="NMT1_3"/>
    <property type="match status" value="1"/>
</dbReference>
<keyword evidence="1" id="KW-0472">Membrane</keyword>
<keyword evidence="1" id="KW-0812">Transmembrane</keyword>
<gene>
    <name evidence="2" type="ORF">DFR38_102270</name>
</gene>
<feature type="transmembrane region" description="Helical" evidence="1">
    <location>
        <begin position="337"/>
        <end position="361"/>
    </location>
</feature>
<accession>A0A318JLK3</accession>
<dbReference type="InterPro" id="IPR011852">
    <property type="entry name" value="TRAP_TAXI"/>
</dbReference>
<comment type="caution">
    <text evidence="2">The sequence shown here is derived from an EMBL/GenBank/DDBJ whole genome shotgun (WGS) entry which is preliminary data.</text>
</comment>
<keyword evidence="3" id="KW-1185">Reference proteome</keyword>
<dbReference type="RefSeq" id="WP_059286988.1">
    <property type="nucleotide sequence ID" value="NZ_LNQU01000132.1"/>
</dbReference>
<sequence>MFSPRSLFSRLTARLNALFGRGLVLSMLMIVLAGVAIMLLGLLLTNAAAPTSLTIASGPPGSVFEKTALRYQAILAREGVKVKILPSGGSLDNLHRLLDKRQAVDVGFVLGGEAGGVDGSRLMSLGSISYQPLMVFYRGAPKTLLSDFQGMRLDIGEPGSGTHTLALALLKLNGIEPGGKTILLDALPGNAVKSLLDKQVDALFVMGDSTSTDLLRQLLHTPDIHLFNFVQADAYARRVSYLNKLTLPRGGLDLGKDIPESDTQLIGPTVELIARDGLHPALSDLLLDAAREVHGKPGLFKKAGEFPVLVEHEIRLSPDAQRYYASGKSLLYRTFPFWLAGLVARALAVMLPLVLLLIPALKVAPAIYRWRIQSGINRWYRVLFDIEREAVAQRTVPGKQQELLRRLAHVDATVSKITVPAAFGDLLYELRGHIDFVRSRLQADADALEHQDHRD</sequence>
<dbReference type="AlphaFoldDB" id="A0A318JLK3"/>
<dbReference type="PANTHER" id="PTHR42941:SF1">
    <property type="entry name" value="SLL1037 PROTEIN"/>
    <property type="match status" value="1"/>
</dbReference>
<evidence type="ECO:0000313" key="3">
    <source>
        <dbReference type="Proteomes" id="UP000248395"/>
    </source>
</evidence>
<proteinExistence type="predicted"/>
<dbReference type="SUPFAM" id="SSF53850">
    <property type="entry name" value="Periplasmic binding protein-like II"/>
    <property type="match status" value="1"/>
</dbReference>
<dbReference type="Proteomes" id="UP000248395">
    <property type="component" value="Unassembled WGS sequence"/>
</dbReference>
<dbReference type="Gene3D" id="3.40.190.10">
    <property type="entry name" value="Periplasmic binding protein-like II"/>
    <property type="match status" value="2"/>
</dbReference>
<keyword evidence="1" id="KW-1133">Transmembrane helix</keyword>
<feature type="transmembrane region" description="Helical" evidence="1">
    <location>
        <begin position="21"/>
        <end position="44"/>
    </location>
</feature>
<reference evidence="2 3" key="1">
    <citation type="submission" date="2018-05" db="EMBL/GenBank/DDBJ databases">
        <title>Genomic Encyclopedia of Type Strains, Phase IV (KMG-IV): sequencing the most valuable type-strain genomes for metagenomic binning, comparative biology and taxonomic classification.</title>
        <authorList>
            <person name="Goeker M."/>
        </authorList>
    </citation>
    <scope>NUCLEOTIDE SEQUENCE [LARGE SCALE GENOMIC DNA]</scope>
    <source>
        <strain evidence="2 3">DSM 25134</strain>
    </source>
</reference>
<protein>
    <submittedName>
        <fullName evidence="2">TRAP-type uncharacterized transport system substrate-binding protein</fullName>
    </submittedName>
</protein>